<comment type="cofactor">
    <cofactor evidence="1">
        <name>Mo-molybdopterin</name>
        <dbReference type="ChEBI" id="CHEBI:71302"/>
    </cofactor>
</comment>
<keyword evidence="5" id="KW-1133">Transmembrane helix</keyword>
<keyword evidence="3" id="KW-0479">Metal-binding</keyword>
<dbReference type="Proteomes" id="UP001597419">
    <property type="component" value="Unassembled WGS sequence"/>
</dbReference>
<dbReference type="RefSeq" id="WP_345393095.1">
    <property type="nucleotide sequence ID" value="NZ_BAABHG010000005.1"/>
</dbReference>
<name>A0ABW5GPU4_9PSEU</name>
<dbReference type="PANTHER" id="PTHR19372:SF7">
    <property type="entry name" value="SULFITE OXIDASE, MITOCHONDRIAL"/>
    <property type="match status" value="1"/>
</dbReference>
<evidence type="ECO:0000259" key="6">
    <source>
        <dbReference type="Pfam" id="PF00174"/>
    </source>
</evidence>
<dbReference type="PROSITE" id="PS51318">
    <property type="entry name" value="TAT"/>
    <property type="match status" value="1"/>
</dbReference>
<dbReference type="PANTHER" id="PTHR19372">
    <property type="entry name" value="SULFITE REDUCTASE"/>
    <property type="match status" value="1"/>
</dbReference>
<dbReference type="InterPro" id="IPR014756">
    <property type="entry name" value="Ig_E-set"/>
</dbReference>
<dbReference type="InterPro" id="IPR006311">
    <property type="entry name" value="TAT_signal"/>
</dbReference>
<evidence type="ECO:0000256" key="1">
    <source>
        <dbReference type="ARBA" id="ARBA00001924"/>
    </source>
</evidence>
<dbReference type="PRINTS" id="PR00407">
    <property type="entry name" value="EUMOPTERIN"/>
</dbReference>
<dbReference type="Pfam" id="PF03404">
    <property type="entry name" value="Mo-co_dimer"/>
    <property type="match status" value="1"/>
</dbReference>
<dbReference type="Gene3D" id="2.60.40.650">
    <property type="match status" value="1"/>
</dbReference>
<keyword evidence="2" id="KW-0500">Molybdenum</keyword>
<dbReference type="Gene3D" id="3.90.420.10">
    <property type="entry name" value="Oxidoreductase, molybdopterin-binding domain"/>
    <property type="match status" value="1"/>
</dbReference>
<dbReference type="EMBL" id="JBHUKU010000020">
    <property type="protein sequence ID" value="MFD2462867.1"/>
    <property type="molecule type" value="Genomic_DNA"/>
</dbReference>
<sequence>MRETEEIEYDRRRLAGMPRRTALKLAGVLGAAASAGPLWTGRAAAAGPIVKPLPADRFVVHGSNAEMRWESMSGVGDLVPVDRFFVRDHTETPIIDAAKWRLELWGSGLRGAPPEDRPIEIGYDELRRLPSRAVTARIECAGNGRSFFTSQQGQRVAGTAWGLGAVGVARWRGVPLATVLRRAGLTPDAVDILPEGLDRPYVADGADFGRVRRPLPVRKALHDVLLAYEMNGEPLPPDHGHPVRLVVPDWIGISSIKWLGRIEVADRPLYSPWNTQWYRLTGPGYPAEGTLVTRQNTKSAFELPWAAELAGGRTHLLRGRSWSGSGRVRRVEVSTDGGRTWRAATPTGADHGWRRWTIPWRPPGPGSHTVRARATGSDGLAQPDVAPYNTQGYLFGAVVAHPVTVH</sequence>
<evidence type="ECO:0000313" key="9">
    <source>
        <dbReference type="Proteomes" id="UP001597419"/>
    </source>
</evidence>
<feature type="transmembrane region" description="Helical" evidence="5">
    <location>
        <begin position="21"/>
        <end position="39"/>
    </location>
</feature>
<keyword evidence="5" id="KW-0472">Membrane</keyword>
<feature type="domain" description="Oxidoreductase molybdopterin-binding" evidence="6">
    <location>
        <begin position="89"/>
        <end position="273"/>
    </location>
</feature>
<dbReference type="InterPro" id="IPR000572">
    <property type="entry name" value="OxRdtase_Mopterin-bd_dom"/>
</dbReference>
<evidence type="ECO:0000259" key="7">
    <source>
        <dbReference type="Pfam" id="PF03404"/>
    </source>
</evidence>
<dbReference type="InterPro" id="IPR005066">
    <property type="entry name" value="MoCF_OxRdtse_dimer"/>
</dbReference>
<feature type="domain" description="Moybdenum cofactor oxidoreductase dimerisation" evidence="7">
    <location>
        <begin position="314"/>
        <end position="349"/>
    </location>
</feature>
<keyword evidence="4" id="KW-0560">Oxidoreductase</keyword>
<dbReference type="Pfam" id="PF00174">
    <property type="entry name" value="Oxidored_molyb"/>
    <property type="match status" value="1"/>
</dbReference>
<evidence type="ECO:0000256" key="2">
    <source>
        <dbReference type="ARBA" id="ARBA00022505"/>
    </source>
</evidence>
<reference evidence="9" key="1">
    <citation type="journal article" date="2019" name="Int. J. Syst. Evol. Microbiol.">
        <title>The Global Catalogue of Microorganisms (GCM) 10K type strain sequencing project: providing services to taxonomists for standard genome sequencing and annotation.</title>
        <authorList>
            <consortium name="The Broad Institute Genomics Platform"/>
            <consortium name="The Broad Institute Genome Sequencing Center for Infectious Disease"/>
            <person name="Wu L."/>
            <person name="Ma J."/>
        </authorList>
    </citation>
    <scope>NUCLEOTIDE SEQUENCE [LARGE SCALE GENOMIC DNA]</scope>
    <source>
        <strain evidence="9">CGMCC 4.7643</strain>
    </source>
</reference>
<evidence type="ECO:0000256" key="5">
    <source>
        <dbReference type="SAM" id="Phobius"/>
    </source>
</evidence>
<dbReference type="SUPFAM" id="SSF56524">
    <property type="entry name" value="Oxidoreductase molybdopterin-binding domain"/>
    <property type="match status" value="1"/>
</dbReference>
<dbReference type="InterPro" id="IPR008335">
    <property type="entry name" value="Mopterin_OxRdtase_euk"/>
</dbReference>
<evidence type="ECO:0000256" key="4">
    <source>
        <dbReference type="ARBA" id="ARBA00023002"/>
    </source>
</evidence>
<gene>
    <name evidence="8" type="ORF">ACFSYJ_29955</name>
</gene>
<keyword evidence="9" id="KW-1185">Reference proteome</keyword>
<dbReference type="CDD" id="cd02110">
    <property type="entry name" value="SO_family_Moco_dimer"/>
    <property type="match status" value="1"/>
</dbReference>
<comment type="caution">
    <text evidence="8">The sequence shown here is derived from an EMBL/GenBank/DDBJ whole genome shotgun (WGS) entry which is preliminary data.</text>
</comment>
<accession>A0ABW5GPU4</accession>
<organism evidence="8 9">
    <name type="scientific">Amycolatopsis samaneae</name>
    <dbReference type="NCBI Taxonomy" id="664691"/>
    <lineage>
        <taxon>Bacteria</taxon>
        <taxon>Bacillati</taxon>
        <taxon>Actinomycetota</taxon>
        <taxon>Actinomycetes</taxon>
        <taxon>Pseudonocardiales</taxon>
        <taxon>Pseudonocardiaceae</taxon>
        <taxon>Amycolatopsis</taxon>
    </lineage>
</organism>
<proteinExistence type="predicted"/>
<evidence type="ECO:0000256" key="3">
    <source>
        <dbReference type="ARBA" id="ARBA00022723"/>
    </source>
</evidence>
<dbReference type="InterPro" id="IPR036374">
    <property type="entry name" value="OxRdtase_Mopterin-bd_sf"/>
</dbReference>
<dbReference type="SUPFAM" id="SSF81296">
    <property type="entry name" value="E set domains"/>
    <property type="match status" value="1"/>
</dbReference>
<keyword evidence="5" id="KW-0812">Transmembrane</keyword>
<protein>
    <submittedName>
        <fullName evidence="8">Sulfite oxidase</fullName>
    </submittedName>
</protein>
<evidence type="ECO:0000313" key="8">
    <source>
        <dbReference type="EMBL" id="MFD2462867.1"/>
    </source>
</evidence>